<gene>
    <name evidence="1" type="ORF">CR194_11615</name>
</gene>
<comment type="caution">
    <text evidence="1">The sequence shown here is derived from an EMBL/GenBank/DDBJ whole genome shotgun (WGS) entry which is preliminary data.</text>
</comment>
<proteinExistence type="predicted"/>
<organism evidence="1 2">
    <name type="scientific">Salipaludibacillus keqinensis</name>
    <dbReference type="NCBI Taxonomy" id="2045207"/>
    <lineage>
        <taxon>Bacteria</taxon>
        <taxon>Bacillati</taxon>
        <taxon>Bacillota</taxon>
        <taxon>Bacilli</taxon>
        <taxon>Bacillales</taxon>
        <taxon>Bacillaceae</taxon>
    </lineage>
</organism>
<protein>
    <submittedName>
        <fullName evidence="1">Uncharacterized protein</fullName>
    </submittedName>
</protein>
<accession>A0A323TG99</accession>
<dbReference type="OrthoDB" id="2887093at2"/>
<keyword evidence="2" id="KW-1185">Reference proteome</keyword>
<evidence type="ECO:0000313" key="2">
    <source>
        <dbReference type="Proteomes" id="UP000248214"/>
    </source>
</evidence>
<dbReference type="AlphaFoldDB" id="A0A323TG99"/>
<sequence>MQQMSLENLVQYVSPQWLHLLRLEERSQFIVLRNGIQKVNEHDVAEIMEAVIQEHSKETLYH</sequence>
<name>A0A323TG99_9BACI</name>
<reference evidence="1 2" key="1">
    <citation type="submission" date="2017-10" db="EMBL/GenBank/DDBJ databases">
        <title>Bacillus sp. nov., a halophilic bacterium isolated from a Keqin Lake.</title>
        <authorList>
            <person name="Wang H."/>
        </authorList>
    </citation>
    <scope>NUCLEOTIDE SEQUENCE [LARGE SCALE GENOMIC DNA]</scope>
    <source>
        <strain evidence="1 2">KQ-12</strain>
    </source>
</reference>
<dbReference type="Proteomes" id="UP000248214">
    <property type="component" value="Unassembled WGS sequence"/>
</dbReference>
<dbReference type="EMBL" id="PDOD01000002">
    <property type="protein sequence ID" value="PYZ93789.1"/>
    <property type="molecule type" value="Genomic_DNA"/>
</dbReference>
<evidence type="ECO:0000313" key="1">
    <source>
        <dbReference type="EMBL" id="PYZ93789.1"/>
    </source>
</evidence>
<dbReference type="RefSeq" id="WP_110609821.1">
    <property type="nucleotide sequence ID" value="NZ_PDOD01000002.1"/>
</dbReference>